<organism evidence="6 7">
    <name type="scientific">Marinobacter guineae</name>
    <dbReference type="NCBI Taxonomy" id="432303"/>
    <lineage>
        <taxon>Bacteria</taxon>
        <taxon>Pseudomonadati</taxon>
        <taxon>Pseudomonadota</taxon>
        <taxon>Gammaproteobacteria</taxon>
        <taxon>Pseudomonadales</taxon>
        <taxon>Marinobacteraceae</taxon>
        <taxon>Marinobacter</taxon>
    </lineage>
</organism>
<feature type="region of interest" description="Disordered" evidence="4">
    <location>
        <begin position="781"/>
        <end position="800"/>
    </location>
</feature>
<dbReference type="GO" id="GO:0004252">
    <property type="term" value="F:serine-type endopeptidase activity"/>
    <property type="evidence" value="ECO:0007669"/>
    <property type="project" value="UniProtKB-UniRule"/>
</dbReference>
<evidence type="ECO:0000259" key="5">
    <source>
        <dbReference type="PROSITE" id="PS51786"/>
    </source>
</evidence>
<dbReference type="RefSeq" id="WP_099619528.1">
    <property type="nucleotide sequence ID" value="NZ_KZ319342.1"/>
</dbReference>
<dbReference type="AlphaFoldDB" id="A0A2G1VBA1"/>
<feature type="compositionally biased region" description="Polar residues" evidence="4">
    <location>
        <begin position="791"/>
        <end position="800"/>
    </location>
</feature>
<dbReference type="OrthoDB" id="9758568at2"/>
<dbReference type="Gene3D" id="3.30.230.10">
    <property type="match status" value="1"/>
</dbReference>
<reference evidence="6 7" key="1">
    <citation type="submission" date="2017-09" db="EMBL/GenBank/DDBJ databases">
        <title>The draft genome sequences of Marinobacter guineae M3B.</title>
        <authorList>
            <person name="Cao J."/>
        </authorList>
    </citation>
    <scope>NUCLEOTIDE SEQUENCE [LARGE SCALE GENOMIC DNA]</scope>
    <source>
        <strain evidence="6 7">M3B</strain>
    </source>
</reference>
<dbReference type="InterPro" id="IPR027065">
    <property type="entry name" value="Lon_Prtase"/>
</dbReference>
<dbReference type="SUPFAM" id="SSF54211">
    <property type="entry name" value="Ribosomal protein S5 domain 2-like"/>
    <property type="match status" value="1"/>
</dbReference>
<keyword evidence="2" id="KW-0720">Serine protease</keyword>
<keyword evidence="2" id="KW-0378">Hydrolase</keyword>
<dbReference type="PRINTS" id="PR00830">
    <property type="entry name" value="ENDOLAPTASE"/>
</dbReference>
<dbReference type="GO" id="GO:0005524">
    <property type="term" value="F:ATP binding"/>
    <property type="evidence" value="ECO:0007669"/>
    <property type="project" value="InterPro"/>
</dbReference>
<dbReference type="InterPro" id="IPR020568">
    <property type="entry name" value="Ribosomal_Su5_D2-typ_SF"/>
</dbReference>
<dbReference type="InterPro" id="IPR027417">
    <property type="entry name" value="P-loop_NTPase"/>
</dbReference>
<evidence type="ECO:0000256" key="3">
    <source>
        <dbReference type="SAM" id="Coils"/>
    </source>
</evidence>
<dbReference type="GO" id="GO:0004176">
    <property type="term" value="F:ATP-dependent peptidase activity"/>
    <property type="evidence" value="ECO:0007669"/>
    <property type="project" value="UniProtKB-UniRule"/>
</dbReference>
<evidence type="ECO:0000256" key="1">
    <source>
        <dbReference type="ARBA" id="ARBA00022670"/>
    </source>
</evidence>
<dbReference type="Pfam" id="PF20437">
    <property type="entry name" value="LonC_helical"/>
    <property type="match status" value="1"/>
</dbReference>
<dbReference type="Pfam" id="PF05362">
    <property type="entry name" value="Lon_C"/>
    <property type="match status" value="1"/>
</dbReference>
<feature type="domain" description="Lon proteolytic" evidence="5">
    <location>
        <begin position="555"/>
        <end position="750"/>
    </location>
</feature>
<comment type="catalytic activity">
    <reaction evidence="2">
        <text>Hydrolysis of proteins in presence of ATP.</text>
        <dbReference type="EC" id="3.4.21.53"/>
    </reaction>
</comment>
<dbReference type="Proteomes" id="UP000229044">
    <property type="component" value="Unassembled WGS sequence"/>
</dbReference>
<name>A0A2G1VBA1_9GAMM</name>
<evidence type="ECO:0000256" key="4">
    <source>
        <dbReference type="SAM" id="MobiDB-lite"/>
    </source>
</evidence>
<dbReference type="PROSITE" id="PS51786">
    <property type="entry name" value="LON_PROTEOLYTIC"/>
    <property type="match status" value="1"/>
</dbReference>
<dbReference type="Gene3D" id="3.40.50.300">
    <property type="entry name" value="P-loop containing nucleotide triphosphate hydrolases"/>
    <property type="match status" value="2"/>
</dbReference>
<dbReference type="PANTHER" id="PTHR10046">
    <property type="entry name" value="ATP DEPENDENT LON PROTEASE FAMILY MEMBER"/>
    <property type="match status" value="1"/>
</dbReference>
<dbReference type="EC" id="3.4.21.53" evidence="2"/>
<dbReference type="GO" id="GO:0030163">
    <property type="term" value="P:protein catabolic process"/>
    <property type="evidence" value="ECO:0007669"/>
    <property type="project" value="InterPro"/>
</dbReference>
<dbReference type="Pfam" id="PF20436">
    <property type="entry name" value="LonB_AAA-LID"/>
    <property type="match status" value="1"/>
</dbReference>
<keyword evidence="7" id="KW-1185">Reference proteome</keyword>
<comment type="similarity">
    <text evidence="2">Belongs to the peptidase S16 family.</text>
</comment>
<feature type="coiled-coil region" evidence="3">
    <location>
        <begin position="195"/>
        <end position="229"/>
    </location>
</feature>
<feature type="active site" evidence="2">
    <location>
        <position position="645"/>
    </location>
</feature>
<sequence>MPLPAPLTEEQVYHGCPTEKLDFITTDDLEDLERPCGQDRVLRALEFGASMQAGGFNLFVLGPSGAGKHELVERFLSQHAARQPVPPDWCHVFNFQFSDRPEAIRLPAGEGRQFKKGMSDLAEELRTAIPAAFESEEYQARLQELQEEMAKRQHQGLFEIQEEANRNNIAMITTPAGFTFAPMRKGEVIDPEEYKTFSDEEKQLIESKVEELQKKLQQTIQQIPRMRKEVRERVHALNEEMVQLTLGGPIGELREKWLHLPDVVAYLDAVREDVVEHAEAFQDSDNGPPAGLLARYKVNLLVDNADTVGAPVIYEDLPNHQHLTGQIEHRAHQGNLYTDFTLIRGGSMHRANGGYLIIDARRVLTQPMAWESIKRILFSGEIRIESLERIYGLVSTVSQQPEPIPVSVKVVLLGDRMLYYLLSHYDPDFLDLFKVEADFEDDLARDDDSYELYSRMIATMARALEMRALERDAVARLIEHASRLAADQRKLTAHDRVLRDILSEADHWAGQSGADTVEACHIQQAIDEREYRASRVRERSREQISRGIVMIATEGEEVAQVNGLSVLRLGASMFGQPTRITATARPGKGQVVDIEREAKLGGPIHSKAVMILSRFLASRYAGEGDLSLSASLAFEQSYGGVEGDSASVAETCVLLSAISRVPLKQSFAVTGSMNQQGEIQAVGGVNEKIEGFFDVCREAGEIRGQGVLLPASNVEHLMLKADVRQAIAEGRFRIYPVSDINQAIELLTGMEAGDPDSSGQFPENSFNRRVADRLAKFAEVSKKRDDDGDVNSKNGGRNSD</sequence>
<keyword evidence="3" id="KW-0175">Coiled coil</keyword>
<dbReference type="SUPFAM" id="SSF52540">
    <property type="entry name" value="P-loop containing nucleoside triphosphate hydrolases"/>
    <property type="match status" value="1"/>
</dbReference>
<evidence type="ECO:0000313" key="6">
    <source>
        <dbReference type="EMBL" id="PHQ23952.1"/>
    </source>
</evidence>
<evidence type="ECO:0000256" key="2">
    <source>
        <dbReference type="PROSITE-ProRule" id="PRU01122"/>
    </source>
</evidence>
<proteinExistence type="inferred from homology"/>
<comment type="caution">
    <text evidence="6">The sequence shown here is derived from an EMBL/GenBank/DDBJ whole genome shotgun (WGS) entry which is preliminary data.</text>
</comment>
<evidence type="ECO:0000313" key="7">
    <source>
        <dbReference type="Proteomes" id="UP000229044"/>
    </source>
</evidence>
<dbReference type="InterPro" id="IPR041699">
    <property type="entry name" value="AAA_32"/>
</dbReference>
<accession>A0A2G1VBA1</accession>
<gene>
    <name evidence="6" type="ORF">CLH62_17645</name>
</gene>
<dbReference type="InterPro" id="IPR014721">
    <property type="entry name" value="Ribsml_uS5_D2-typ_fold_subgr"/>
</dbReference>
<dbReference type="Gene3D" id="1.10.8.60">
    <property type="match status" value="1"/>
</dbReference>
<dbReference type="InterPro" id="IPR046844">
    <property type="entry name" value="Lon-like_helical"/>
</dbReference>
<dbReference type="GO" id="GO:0006508">
    <property type="term" value="P:proteolysis"/>
    <property type="evidence" value="ECO:0007669"/>
    <property type="project" value="UniProtKB-KW"/>
</dbReference>
<feature type="active site" evidence="2">
    <location>
        <position position="688"/>
    </location>
</feature>
<keyword evidence="1 2" id="KW-0645">Protease</keyword>
<protein>
    <recommendedName>
        <fullName evidence="2">endopeptidase La</fullName>
        <ecNumber evidence="2">3.4.21.53</ecNumber>
    </recommendedName>
</protein>
<dbReference type="InterPro" id="IPR008269">
    <property type="entry name" value="Lon_proteolytic"/>
</dbReference>
<dbReference type="InterPro" id="IPR046843">
    <property type="entry name" value="LonB_AAA-LID"/>
</dbReference>
<dbReference type="EMBL" id="NTFI01000006">
    <property type="protein sequence ID" value="PHQ23952.1"/>
    <property type="molecule type" value="Genomic_DNA"/>
</dbReference>
<dbReference type="Pfam" id="PF13654">
    <property type="entry name" value="AAA_32"/>
    <property type="match status" value="1"/>
</dbReference>